<name>A0A8T3BZE0_DENNO</name>
<gene>
    <name evidence="1" type="ORF">KFK09_005837</name>
</gene>
<dbReference type="Proteomes" id="UP000829196">
    <property type="component" value="Unassembled WGS sequence"/>
</dbReference>
<dbReference type="EMBL" id="JAGYWB010000005">
    <property type="protein sequence ID" value="KAI0523442.1"/>
    <property type="molecule type" value="Genomic_DNA"/>
</dbReference>
<reference evidence="1" key="1">
    <citation type="journal article" date="2022" name="Front. Genet.">
        <title>Chromosome-Scale Assembly of the Dendrobium nobile Genome Provides Insights Into the Molecular Mechanism of the Biosynthesis of the Medicinal Active Ingredient of Dendrobium.</title>
        <authorList>
            <person name="Xu Q."/>
            <person name="Niu S.-C."/>
            <person name="Li K.-L."/>
            <person name="Zheng P.-J."/>
            <person name="Zhang X.-J."/>
            <person name="Jia Y."/>
            <person name="Liu Y."/>
            <person name="Niu Y.-X."/>
            <person name="Yu L.-H."/>
            <person name="Chen D.-F."/>
            <person name="Zhang G.-Q."/>
        </authorList>
    </citation>
    <scope>NUCLEOTIDE SEQUENCE</scope>
    <source>
        <tissue evidence="1">Leaf</tissue>
    </source>
</reference>
<sequence>MAEKPRLCLGRLSNCFLKQLISTKFFSLRNLYTKTLLYKAVKKSSQTKP</sequence>
<proteinExistence type="predicted"/>
<dbReference type="AlphaFoldDB" id="A0A8T3BZE0"/>
<organism evidence="1 2">
    <name type="scientific">Dendrobium nobile</name>
    <name type="common">Orchid</name>
    <dbReference type="NCBI Taxonomy" id="94219"/>
    <lineage>
        <taxon>Eukaryota</taxon>
        <taxon>Viridiplantae</taxon>
        <taxon>Streptophyta</taxon>
        <taxon>Embryophyta</taxon>
        <taxon>Tracheophyta</taxon>
        <taxon>Spermatophyta</taxon>
        <taxon>Magnoliopsida</taxon>
        <taxon>Liliopsida</taxon>
        <taxon>Asparagales</taxon>
        <taxon>Orchidaceae</taxon>
        <taxon>Epidendroideae</taxon>
        <taxon>Malaxideae</taxon>
        <taxon>Dendrobiinae</taxon>
        <taxon>Dendrobium</taxon>
    </lineage>
</organism>
<accession>A0A8T3BZE0</accession>
<comment type="caution">
    <text evidence="1">The sequence shown here is derived from an EMBL/GenBank/DDBJ whole genome shotgun (WGS) entry which is preliminary data.</text>
</comment>
<evidence type="ECO:0000313" key="2">
    <source>
        <dbReference type="Proteomes" id="UP000829196"/>
    </source>
</evidence>
<evidence type="ECO:0000313" key="1">
    <source>
        <dbReference type="EMBL" id="KAI0523442.1"/>
    </source>
</evidence>
<protein>
    <submittedName>
        <fullName evidence="1">Uncharacterized protein</fullName>
    </submittedName>
</protein>
<keyword evidence="2" id="KW-1185">Reference proteome</keyword>